<dbReference type="InterPro" id="IPR002104">
    <property type="entry name" value="Integrase_catalytic"/>
</dbReference>
<sequence length="293" mass="33069">MADLLDDFAEYMQSERSSSKSTVQAYMRDIKQYMVYAKDNLVDVTKATRQNVLSYVMYLERSGKAPSSVTRAVAGIRMFYKYLLKEGKTRDNPVYRLKLPKGDKKLPDILTVEEVDLLLSQPSQSTFKGKRDKAMLELMYASGMKVSELVSLGVDDVDIDLGFVKCVSLPHARIVPLGAPCIAALADYLQYARFYMIKSEGEKKLFVNCSGTKITRQGFWKIIKEYAKKANIDKDITPHTLRHSFAAHLIENGASLSAVQEMLGHSDIASTQMYSRLARPRIKDVYTKAHPRA</sequence>
<dbReference type="Gene3D" id="1.10.443.10">
    <property type="entry name" value="Intergrase catalytic core"/>
    <property type="match status" value="1"/>
</dbReference>
<keyword evidence="6 10" id="KW-0229">DNA integration</keyword>
<evidence type="ECO:0000313" key="13">
    <source>
        <dbReference type="EMBL" id="MBC8595850.1"/>
    </source>
</evidence>
<dbReference type="PANTHER" id="PTHR30349">
    <property type="entry name" value="PHAGE INTEGRASE-RELATED"/>
    <property type="match status" value="1"/>
</dbReference>
<keyword evidence="3 10" id="KW-0963">Cytoplasm</keyword>
<keyword evidence="5 10" id="KW-0159">Chromosome partition</keyword>
<feature type="active site" evidence="10">
    <location>
        <position position="265"/>
    </location>
</feature>
<evidence type="ECO:0000256" key="9">
    <source>
        <dbReference type="ARBA" id="ARBA00023306"/>
    </source>
</evidence>
<dbReference type="HAMAP" id="MF_01808">
    <property type="entry name" value="Recomb_XerC_XerD"/>
    <property type="match status" value="1"/>
</dbReference>
<keyword evidence="14" id="KW-1185">Reference proteome</keyword>
<evidence type="ECO:0000256" key="4">
    <source>
        <dbReference type="ARBA" id="ARBA00022618"/>
    </source>
</evidence>
<evidence type="ECO:0000256" key="2">
    <source>
        <dbReference type="ARBA" id="ARBA00010450"/>
    </source>
</evidence>
<comment type="subunit">
    <text evidence="10">Forms a cyclic heterotetrameric complex composed of two molecules of XerC and two molecules of XerD.</text>
</comment>
<evidence type="ECO:0000256" key="5">
    <source>
        <dbReference type="ARBA" id="ARBA00022829"/>
    </source>
</evidence>
<dbReference type="InterPro" id="IPR011010">
    <property type="entry name" value="DNA_brk_join_enz"/>
</dbReference>
<evidence type="ECO:0000256" key="8">
    <source>
        <dbReference type="ARBA" id="ARBA00023172"/>
    </source>
</evidence>
<evidence type="ECO:0000256" key="7">
    <source>
        <dbReference type="ARBA" id="ARBA00023125"/>
    </source>
</evidence>
<dbReference type="NCBIfam" id="NF001399">
    <property type="entry name" value="PRK00283.1"/>
    <property type="match status" value="1"/>
</dbReference>
<dbReference type="CDD" id="cd00798">
    <property type="entry name" value="INT_XerDC_C"/>
    <property type="match status" value="1"/>
</dbReference>
<proteinExistence type="inferred from homology"/>
<keyword evidence="9 10" id="KW-0131">Cell cycle</keyword>
<protein>
    <recommendedName>
        <fullName evidence="10">Tyrosine recombinase XerC</fullName>
    </recommendedName>
</protein>
<evidence type="ECO:0000256" key="10">
    <source>
        <dbReference type="HAMAP-Rule" id="MF_01808"/>
    </source>
</evidence>
<dbReference type="NCBIfam" id="TIGR02225">
    <property type="entry name" value="recomb_XerD"/>
    <property type="match status" value="1"/>
</dbReference>
<comment type="subcellular location">
    <subcellularLocation>
        <location evidence="1 10">Cytoplasm</location>
    </subcellularLocation>
</comment>
<feature type="active site" description="O-(3'-phospho-DNA)-tyrosine intermediate" evidence="10">
    <location>
        <position position="274"/>
    </location>
</feature>
<evidence type="ECO:0000256" key="6">
    <source>
        <dbReference type="ARBA" id="ARBA00022908"/>
    </source>
</evidence>
<accession>A0A926F8F6</accession>
<dbReference type="GO" id="GO:0009037">
    <property type="term" value="F:tyrosine-based site-specific recombinase activity"/>
    <property type="evidence" value="ECO:0007669"/>
    <property type="project" value="UniProtKB-UniRule"/>
</dbReference>
<evidence type="ECO:0000259" key="12">
    <source>
        <dbReference type="PROSITE" id="PS51900"/>
    </source>
</evidence>
<name>A0A926F8F6_9FIRM</name>
<gene>
    <name evidence="13" type="primary">xerD</name>
    <name evidence="10" type="synonym">xerC</name>
    <name evidence="13" type="ORF">H8706_03070</name>
</gene>
<dbReference type="InterPro" id="IPR010998">
    <property type="entry name" value="Integrase_recombinase_N"/>
</dbReference>
<dbReference type="GO" id="GO:0006313">
    <property type="term" value="P:DNA transposition"/>
    <property type="evidence" value="ECO:0007669"/>
    <property type="project" value="UniProtKB-UniRule"/>
</dbReference>
<evidence type="ECO:0000256" key="1">
    <source>
        <dbReference type="ARBA" id="ARBA00004496"/>
    </source>
</evidence>
<dbReference type="PROSITE" id="PS51898">
    <property type="entry name" value="TYR_RECOMBINASE"/>
    <property type="match status" value="1"/>
</dbReference>
<dbReference type="SUPFAM" id="SSF56349">
    <property type="entry name" value="DNA breaking-rejoining enzymes"/>
    <property type="match status" value="1"/>
</dbReference>
<dbReference type="InterPro" id="IPR050090">
    <property type="entry name" value="Tyrosine_recombinase_XerCD"/>
</dbReference>
<dbReference type="EMBL" id="JACRTE010000002">
    <property type="protein sequence ID" value="MBC8595850.1"/>
    <property type="molecule type" value="Genomic_DNA"/>
</dbReference>
<dbReference type="InterPro" id="IPR023009">
    <property type="entry name" value="Tyrosine_recombinase_XerC/XerD"/>
</dbReference>
<feature type="domain" description="Core-binding (CB)" evidence="12">
    <location>
        <begin position="1"/>
        <end position="84"/>
    </location>
</feature>
<comment type="similarity">
    <text evidence="2">Belongs to the 'phage' integrase family. XerD subfamily.</text>
</comment>
<keyword evidence="7 10" id="KW-0238">DNA-binding</keyword>
<evidence type="ECO:0000256" key="3">
    <source>
        <dbReference type="ARBA" id="ARBA00022490"/>
    </source>
</evidence>
<dbReference type="RefSeq" id="WP_262431434.1">
    <property type="nucleotide sequence ID" value="NZ_JACRTE010000002.1"/>
</dbReference>
<organism evidence="13 14">
    <name type="scientific">Qingrenia yutianensis</name>
    <dbReference type="NCBI Taxonomy" id="2763676"/>
    <lineage>
        <taxon>Bacteria</taxon>
        <taxon>Bacillati</taxon>
        <taxon>Bacillota</taxon>
        <taxon>Clostridia</taxon>
        <taxon>Eubacteriales</taxon>
        <taxon>Oscillospiraceae</taxon>
        <taxon>Qingrenia</taxon>
    </lineage>
</organism>
<dbReference type="GO" id="GO:0003677">
    <property type="term" value="F:DNA binding"/>
    <property type="evidence" value="ECO:0007669"/>
    <property type="project" value="UniProtKB-UniRule"/>
</dbReference>
<evidence type="ECO:0000259" key="11">
    <source>
        <dbReference type="PROSITE" id="PS51898"/>
    </source>
</evidence>
<reference evidence="13" key="1">
    <citation type="submission" date="2020-08" db="EMBL/GenBank/DDBJ databases">
        <title>Genome public.</title>
        <authorList>
            <person name="Liu C."/>
            <person name="Sun Q."/>
        </authorList>
    </citation>
    <scope>NUCLEOTIDE SEQUENCE</scope>
    <source>
        <strain evidence="13">NSJ-50</strain>
    </source>
</reference>
<dbReference type="GO" id="GO:0007059">
    <property type="term" value="P:chromosome segregation"/>
    <property type="evidence" value="ECO:0007669"/>
    <property type="project" value="UniProtKB-UniRule"/>
</dbReference>
<dbReference type="PANTHER" id="PTHR30349:SF81">
    <property type="entry name" value="TYROSINE RECOMBINASE XERC"/>
    <property type="match status" value="1"/>
</dbReference>
<dbReference type="Proteomes" id="UP000647416">
    <property type="component" value="Unassembled WGS sequence"/>
</dbReference>
<dbReference type="InterPro" id="IPR004107">
    <property type="entry name" value="Integrase_SAM-like_N"/>
</dbReference>
<dbReference type="InterPro" id="IPR011932">
    <property type="entry name" value="Recomb_XerD"/>
</dbReference>
<keyword evidence="8 10" id="KW-0233">DNA recombination</keyword>
<dbReference type="PROSITE" id="PS51900">
    <property type="entry name" value="CB"/>
    <property type="match status" value="1"/>
</dbReference>
<dbReference type="InterPro" id="IPR013762">
    <property type="entry name" value="Integrase-like_cat_sf"/>
</dbReference>
<feature type="active site" evidence="10">
    <location>
        <position position="239"/>
    </location>
</feature>
<comment type="caution">
    <text evidence="13">The sequence shown here is derived from an EMBL/GenBank/DDBJ whole genome shotgun (WGS) entry which is preliminary data.</text>
</comment>
<dbReference type="Pfam" id="PF00589">
    <property type="entry name" value="Phage_integrase"/>
    <property type="match status" value="1"/>
</dbReference>
<dbReference type="GO" id="GO:0005737">
    <property type="term" value="C:cytoplasm"/>
    <property type="evidence" value="ECO:0007669"/>
    <property type="project" value="UniProtKB-SubCell"/>
</dbReference>
<dbReference type="InterPro" id="IPR044068">
    <property type="entry name" value="CB"/>
</dbReference>
<keyword evidence="4 10" id="KW-0132">Cell division</keyword>
<feature type="domain" description="Tyr recombinase" evidence="11">
    <location>
        <begin position="105"/>
        <end position="287"/>
    </location>
</feature>
<dbReference type="AlphaFoldDB" id="A0A926F8F6"/>
<dbReference type="Pfam" id="PF02899">
    <property type="entry name" value="Phage_int_SAM_1"/>
    <property type="match status" value="1"/>
</dbReference>
<dbReference type="GO" id="GO:0051301">
    <property type="term" value="P:cell division"/>
    <property type="evidence" value="ECO:0007669"/>
    <property type="project" value="UniProtKB-KW"/>
</dbReference>
<evidence type="ECO:0000313" key="14">
    <source>
        <dbReference type="Proteomes" id="UP000647416"/>
    </source>
</evidence>
<comment type="similarity">
    <text evidence="10">Belongs to the 'phage' integrase family. XerC subfamily.</text>
</comment>
<dbReference type="Gene3D" id="1.10.150.130">
    <property type="match status" value="1"/>
</dbReference>
<comment type="caution">
    <text evidence="10">Lacks conserved residue(s) required for the propagation of feature annotation.</text>
</comment>
<comment type="function">
    <text evidence="10">Site-specific tyrosine recombinase, which acts by catalyzing the cutting and rejoining of the recombining DNA molecules. The XerC-XerD complex is essential to convert dimers of the bacterial chromosome into monomers to permit their segregation at cell division. It also contributes to the segregational stability of plasmids.</text>
</comment>
<feature type="active site" evidence="10">
    <location>
        <position position="242"/>
    </location>
</feature>